<proteinExistence type="predicted"/>
<dbReference type="InterPro" id="IPR050417">
    <property type="entry name" value="Sugar_Epim/Isomerase"/>
</dbReference>
<evidence type="ECO:0000256" key="1">
    <source>
        <dbReference type="ARBA" id="ARBA00023235"/>
    </source>
</evidence>
<dbReference type="GO" id="GO:0008903">
    <property type="term" value="F:hydroxypyruvate isomerase activity"/>
    <property type="evidence" value="ECO:0007669"/>
    <property type="project" value="UniProtKB-EC"/>
</dbReference>
<dbReference type="SUPFAM" id="SSF51658">
    <property type="entry name" value="Xylose isomerase-like"/>
    <property type="match status" value="1"/>
</dbReference>
<dbReference type="GO" id="GO:0046487">
    <property type="term" value="P:glyoxylate metabolic process"/>
    <property type="evidence" value="ECO:0007669"/>
    <property type="project" value="TreeGrafter"/>
</dbReference>
<dbReference type="InterPro" id="IPR013022">
    <property type="entry name" value="Xyl_isomerase-like_TIM-brl"/>
</dbReference>
<dbReference type="EMBL" id="LQYY01000079">
    <property type="protein sequence ID" value="KYD33887.1"/>
    <property type="molecule type" value="Genomic_DNA"/>
</dbReference>
<keyword evidence="1 3" id="KW-0413">Isomerase</keyword>
<sequence>MPGFAKAKQHGFSHVECQFPYAAAPEAVAAELEEYGLSLVTINLPAGDWEKGERGLAILPGRHDDFRRALEEGVRYALALGAPRLHCMAGVVPADLPRERAKEIYMRRLDEAAAALGVHGLTLTIEPINPFDMPGYFLTDIDEVVAIIRALGRANVKVQYDIYHMARLGRDVTATFAAYEPLIDHVQFADAPGRHEPGTGALVGEPENRLWRHGGDFAGLFSARRRHSAQPAAGSVERNRQHQPQIRASDCEYFPCWRRQFAPACVV</sequence>
<evidence type="ECO:0000313" key="3">
    <source>
        <dbReference type="EMBL" id="KYD33887.1"/>
    </source>
</evidence>
<reference evidence="3 4" key="1">
    <citation type="submission" date="2016-01" db="EMBL/GenBank/DDBJ databases">
        <title>Draft Genome Sequences of Seven Thermophilic Sporeformers Isolated from Foods.</title>
        <authorList>
            <person name="Berendsen E.M."/>
            <person name="Wells-Bennik M.H."/>
            <person name="Krawcyk A.O."/>
            <person name="De Jong A."/>
            <person name="Holsappel S."/>
            <person name="Eijlander R.T."/>
            <person name="Kuipers O.P."/>
        </authorList>
    </citation>
    <scope>NUCLEOTIDE SEQUENCE [LARGE SCALE GENOMIC DNA]</scope>
    <source>
        <strain evidence="3 4">B4114</strain>
    </source>
</reference>
<protein>
    <submittedName>
        <fullName evidence="3">Hydroxypyruvate isomerase</fullName>
        <ecNumber evidence="3">5.3.1.22</ecNumber>
    </submittedName>
</protein>
<dbReference type="PANTHER" id="PTHR43489">
    <property type="entry name" value="ISOMERASE"/>
    <property type="match status" value="1"/>
</dbReference>
<evidence type="ECO:0000259" key="2">
    <source>
        <dbReference type="Pfam" id="PF01261"/>
    </source>
</evidence>
<dbReference type="InterPro" id="IPR036237">
    <property type="entry name" value="Xyl_isomerase-like_sf"/>
</dbReference>
<comment type="caution">
    <text evidence="3">The sequence shown here is derived from an EMBL/GenBank/DDBJ whole genome shotgun (WGS) entry which is preliminary data.</text>
</comment>
<dbReference type="PATRIC" id="fig|1422.17.peg.121"/>
<dbReference type="AlphaFoldDB" id="A0A150NAZ5"/>
<dbReference type="EC" id="5.3.1.22" evidence="3"/>
<accession>A0A150NAZ5</accession>
<feature type="domain" description="Xylose isomerase-like TIM barrel" evidence="2">
    <location>
        <begin position="4"/>
        <end position="206"/>
    </location>
</feature>
<dbReference type="PANTHER" id="PTHR43489:SF6">
    <property type="entry name" value="HYDROXYPYRUVATE ISOMERASE-RELATED"/>
    <property type="match status" value="1"/>
</dbReference>
<dbReference type="Proteomes" id="UP000075517">
    <property type="component" value="Unassembled WGS sequence"/>
</dbReference>
<evidence type="ECO:0000313" key="4">
    <source>
        <dbReference type="Proteomes" id="UP000075517"/>
    </source>
</evidence>
<organism evidence="3 4">
    <name type="scientific">Geobacillus stearothermophilus</name>
    <name type="common">Bacillus stearothermophilus</name>
    <dbReference type="NCBI Taxonomy" id="1422"/>
    <lineage>
        <taxon>Bacteria</taxon>
        <taxon>Bacillati</taxon>
        <taxon>Bacillota</taxon>
        <taxon>Bacilli</taxon>
        <taxon>Bacillales</taxon>
        <taxon>Anoxybacillaceae</taxon>
        <taxon>Geobacillus</taxon>
    </lineage>
</organism>
<dbReference type="Pfam" id="PF01261">
    <property type="entry name" value="AP_endonuc_2"/>
    <property type="match status" value="1"/>
</dbReference>
<name>A0A150NAZ5_GEOSE</name>
<gene>
    <name evidence="3" type="ORF">B4114_1313</name>
</gene>
<keyword evidence="3" id="KW-0670">Pyruvate</keyword>
<dbReference type="Gene3D" id="3.20.20.150">
    <property type="entry name" value="Divalent-metal-dependent TIM barrel enzymes"/>
    <property type="match status" value="1"/>
</dbReference>